<proteinExistence type="predicted"/>
<protein>
    <submittedName>
        <fullName evidence="1">Uncharacterized protein</fullName>
    </submittedName>
</protein>
<accession>A0A653DPG4</accession>
<evidence type="ECO:0000313" key="2">
    <source>
        <dbReference type="Proteomes" id="UP000410492"/>
    </source>
</evidence>
<organism evidence="1 2">
    <name type="scientific">Callosobruchus maculatus</name>
    <name type="common">Southern cowpea weevil</name>
    <name type="synonym">Pulse bruchid</name>
    <dbReference type="NCBI Taxonomy" id="64391"/>
    <lineage>
        <taxon>Eukaryota</taxon>
        <taxon>Metazoa</taxon>
        <taxon>Ecdysozoa</taxon>
        <taxon>Arthropoda</taxon>
        <taxon>Hexapoda</taxon>
        <taxon>Insecta</taxon>
        <taxon>Pterygota</taxon>
        <taxon>Neoptera</taxon>
        <taxon>Endopterygota</taxon>
        <taxon>Coleoptera</taxon>
        <taxon>Polyphaga</taxon>
        <taxon>Cucujiformia</taxon>
        <taxon>Chrysomeloidea</taxon>
        <taxon>Chrysomelidae</taxon>
        <taxon>Bruchinae</taxon>
        <taxon>Bruchini</taxon>
        <taxon>Callosobruchus</taxon>
    </lineage>
</organism>
<dbReference type="Proteomes" id="UP000410492">
    <property type="component" value="Unassembled WGS sequence"/>
</dbReference>
<name>A0A653DPG4_CALMS</name>
<gene>
    <name evidence="1" type="ORF">CALMAC_LOCUS19192</name>
</gene>
<dbReference type="EMBL" id="CAACVG010013487">
    <property type="protein sequence ID" value="VEN61915.1"/>
    <property type="molecule type" value="Genomic_DNA"/>
</dbReference>
<feature type="non-terminal residue" evidence="1">
    <location>
        <position position="1"/>
    </location>
</feature>
<sequence>NYHSSLPFDRRVWR</sequence>
<evidence type="ECO:0000313" key="1">
    <source>
        <dbReference type="EMBL" id="VEN61915.1"/>
    </source>
</evidence>
<keyword evidence="2" id="KW-1185">Reference proteome</keyword>
<reference evidence="1 2" key="1">
    <citation type="submission" date="2019-01" db="EMBL/GenBank/DDBJ databases">
        <authorList>
            <person name="Sayadi A."/>
        </authorList>
    </citation>
    <scope>NUCLEOTIDE SEQUENCE [LARGE SCALE GENOMIC DNA]</scope>
</reference>